<dbReference type="PROSITE" id="PS50931">
    <property type="entry name" value="HTH_LYSR"/>
    <property type="match status" value="1"/>
</dbReference>
<evidence type="ECO:0000313" key="6">
    <source>
        <dbReference type="EMBL" id="TPG29101.1"/>
    </source>
</evidence>
<dbReference type="PANTHER" id="PTHR30537:SF5">
    <property type="entry name" value="HTH-TYPE TRANSCRIPTIONAL ACTIVATOR TTDR-RELATED"/>
    <property type="match status" value="1"/>
</dbReference>
<dbReference type="Gene3D" id="3.40.190.290">
    <property type="match status" value="1"/>
</dbReference>
<proteinExistence type="inferred from homology"/>
<comment type="similarity">
    <text evidence="1">Belongs to the LysR transcriptional regulatory family.</text>
</comment>
<keyword evidence="2" id="KW-0805">Transcription regulation</keyword>
<dbReference type="AlphaFoldDB" id="A0A502DXT7"/>
<organism evidence="6 7">
    <name type="scientific">Variovorax guangxiensis</name>
    <dbReference type="NCBI Taxonomy" id="1775474"/>
    <lineage>
        <taxon>Bacteria</taxon>
        <taxon>Pseudomonadati</taxon>
        <taxon>Pseudomonadota</taxon>
        <taxon>Betaproteobacteria</taxon>
        <taxon>Burkholderiales</taxon>
        <taxon>Comamonadaceae</taxon>
        <taxon>Variovorax</taxon>
    </lineage>
</organism>
<reference evidence="6 7" key="1">
    <citation type="journal article" date="2019" name="Environ. Microbiol.">
        <title>Species interactions and distinct microbial communities in high Arctic permafrost affected cryosols are associated with the CH4 and CO2 gas fluxes.</title>
        <authorList>
            <person name="Altshuler I."/>
            <person name="Hamel J."/>
            <person name="Turney S."/>
            <person name="Magnuson E."/>
            <person name="Levesque R."/>
            <person name="Greer C."/>
            <person name="Whyte L.G."/>
        </authorList>
    </citation>
    <scope>NUCLEOTIDE SEQUENCE [LARGE SCALE GENOMIC DNA]</scope>
    <source>
        <strain evidence="6 7">S06.C</strain>
    </source>
</reference>
<dbReference type="GO" id="GO:0006351">
    <property type="term" value="P:DNA-templated transcription"/>
    <property type="evidence" value="ECO:0007669"/>
    <property type="project" value="TreeGrafter"/>
</dbReference>
<dbReference type="InterPro" id="IPR058163">
    <property type="entry name" value="LysR-type_TF_proteobact-type"/>
</dbReference>
<dbReference type="FunFam" id="1.10.10.10:FF:000001">
    <property type="entry name" value="LysR family transcriptional regulator"/>
    <property type="match status" value="1"/>
</dbReference>
<keyword evidence="4" id="KW-0804">Transcription</keyword>
<comment type="caution">
    <text evidence="6">The sequence shown here is derived from an EMBL/GenBank/DDBJ whole genome shotgun (WGS) entry which is preliminary data.</text>
</comment>
<dbReference type="InterPro" id="IPR036390">
    <property type="entry name" value="WH_DNA-bd_sf"/>
</dbReference>
<dbReference type="Pfam" id="PF03466">
    <property type="entry name" value="LysR_substrate"/>
    <property type="match status" value="1"/>
</dbReference>
<name>A0A502DXT7_9BURK</name>
<dbReference type="SUPFAM" id="SSF53850">
    <property type="entry name" value="Periplasmic binding protein-like II"/>
    <property type="match status" value="1"/>
</dbReference>
<evidence type="ECO:0000256" key="1">
    <source>
        <dbReference type="ARBA" id="ARBA00009437"/>
    </source>
</evidence>
<dbReference type="InterPro" id="IPR036388">
    <property type="entry name" value="WH-like_DNA-bd_sf"/>
</dbReference>
<dbReference type="CDD" id="cd08422">
    <property type="entry name" value="PBP2_CrgA_like"/>
    <property type="match status" value="1"/>
</dbReference>
<dbReference type="PANTHER" id="PTHR30537">
    <property type="entry name" value="HTH-TYPE TRANSCRIPTIONAL REGULATOR"/>
    <property type="match status" value="1"/>
</dbReference>
<dbReference type="GO" id="GO:0043565">
    <property type="term" value="F:sequence-specific DNA binding"/>
    <property type="evidence" value="ECO:0007669"/>
    <property type="project" value="TreeGrafter"/>
</dbReference>
<sequence length="330" mass="35918">MDRLRAFEVFVTVVARGSFTKAADALDTSPANVTRYVNDLEAHLGTRLLNRSSRRLSLTEGGEALYERAKSILEEVAETEALATTASLQPRGRLRINAPLSFGIQVLAPLWPRFMAKYPDVELDVVLIDRVVDIVEEGYDLAIRISRVGSTSHVARRLSRSRNIVCASPGYIAAHGMPQVPADLARHVCLGYTYGATSDEWQFIGPDGMPDSVRVRWAMRANNGDTARAAALAGAGVIWQPSFLVGEDVRAGRLVEVMAGYRMPDIDIQAIYASRRHLSAKVRVMVDFLAETLQGTPAWEAPTPREGTVQVAGVSSLATVTRMSPISSGP</sequence>
<keyword evidence="3" id="KW-0238">DNA-binding</keyword>
<dbReference type="OrthoDB" id="9026421at2"/>
<dbReference type="Pfam" id="PF00126">
    <property type="entry name" value="HTH_1"/>
    <property type="match status" value="1"/>
</dbReference>
<evidence type="ECO:0000259" key="5">
    <source>
        <dbReference type="PROSITE" id="PS50931"/>
    </source>
</evidence>
<accession>A0A502DXT7</accession>
<dbReference type="GO" id="GO:0003700">
    <property type="term" value="F:DNA-binding transcription factor activity"/>
    <property type="evidence" value="ECO:0007669"/>
    <property type="project" value="InterPro"/>
</dbReference>
<feature type="domain" description="HTH lysR-type" evidence="5">
    <location>
        <begin position="1"/>
        <end position="59"/>
    </location>
</feature>
<gene>
    <name evidence="6" type="ORF">EAH82_10075</name>
</gene>
<dbReference type="RefSeq" id="WP_140841296.1">
    <property type="nucleotide sequence ID" value="NZ_RCZI01000002.1"/>
</dbReference>
<dbReference type="InterPro" id="IPR000847">
    <property type="entry name" value="LysR_HTH_N"/>
</dbReference>
<dbReference type="InterPro" id="IPR005119">
    <property type="entry name" value="LysR_subst-bd"/>
</dbReference>
<dbReference type="EMBL" id="RCZI01000002">
    <property type="protein sequence ID" value="TPG29101.1"/>
    <property type="molecule type" value="Genomic_DNA"/>
</dbReference>
<dbReference type="Gene3D" id="1.10.10.10">
    <property type="entry name" value="Winged helix-like DNA-binding domain superfamily/Winged helix DNA-binding domain"/>
    <property type="match status" value="1"/>
</dbReference>
<evidence type="ECO:0000256" key="3">
    <source>
        <dbReference type="ARBA" id="ARBA00023125"/>
    </source>
</evidence>
<evidence type="ECO:0000256" key="4">
    <source>
        <dbReference type="ARBA" id="ARBA00023163"/>
    </source>
</evidence>
<evidence type="ECO:0000313" key="7">
    <source>
        <dbReference type="Proteomes" id="UP000319212"/>
    </source>
</evidence>
<dbReference type="Proteomes" id="UP000319212">
    <property type="component" value="Unassembled WGS sequence"/>
</dbReference>
<protein>
    <submittedName>
        <fullName evidence="6">LysR family transcriptional regulator</fullName>
    </submittedName>
</protein>
<evidence type="ECO:0000256" key="2">
    <source>
        <dbReference type="ARBA" id="ARBA00023015"/>
    </source>
</evidence>
<dbReference type="FunFam" id="3.40.190.290:FF:000001">
    <property type="entry name" value="Transcriptional regulator, LysR family"/>
    <property type="match status" value="1"/>
</dbReference>
<dbReference type="SUPFAM" id="SSF46785">
    <property type="entry name" value="Winged helix' DNA-binding domain"/>
    <property type="match status" value="1"/>
</dbReference>